<name>A0A9D2L2J6_9BACT</name>
<gene>
    <name evidence="2" type="ORF">H9779_03790</name>
</gene>
<evidence type="ECO:0000313" key="3">
    <source>
        <dbReference type="Proteomes" id="UP000824259"/>
    </source>
</evidence>
<dbReference type="Proteomes" id="UP000824259">
    <property type="component" value="Unassembled WGS sequence"/>
</dbReference>
<dbReference type="GO" id="GO:0004175">
    <property type="term" value="F:endopeptidase activity"/>
    <property type="evidence" value="ECO:0007669"/>
    <property type="project" value="TreeGrafter"/>
</dbReference>
<dbReference type="PANTHER" id="PTHR32060">
    <property type="entry name" value="TAIL-SPECIFIC PROTEASE"/>
    <property type="match status" value="1"/>
</dbReference>
<organism evidence="2 3">
    <name type="scientific">Candidatus Alistipes avicola</name>
    <dbReference type="NCBI Taxonomy" id="2838432"/>
    <lineage>
        <taxon>Bacteria</taxon>
        <taxon>Pseudomonadati</taxon>
        <taxon>Bacteroidota</taxon>
        <taxon>Bacteroidia</taxon>
        <taxon>Bacteroidales</taxon>
        <taxon>Rikenellaceae</taxon>
        <taxon>Alistipes</taxon>
    </lineage>
</organism>
<dbReference type="Gene3D" id="3.90.226.10">
    <property type="entry name" value="2-enoyl-CoA Hydratase, Chain A, domain 1"/>
    <property type="match status" value="1"/>
</dbReference>
<dbReference type="InterPro" id="IPR005151">
    <property type="entry name" value="Tail-specific_protease"/>
</dbReference>
<evidence type="ECO:0000259" key="1">
    <source>
        <dbReference type="Pfam" id="PF03572"/>
    </source>
</evidence>
<evidence type="ECO:0000313" key="2">
    <source>
        <dbReference type="EMBL" id="HJA98706.1"/>
    </source>
</evidence>
<dbReference type="InterPro" id="IPR029045">
    <property type="entry name" value="ClpP/crotonase-like_dom_sf"/>
</dbReference>
<reference evidence="2" key="2">
    <citation type="submission" date="2021-04" db="EMBL/GenBank/DDBJ databases">
        <authorList>
            <person name="Gilroy R."/>
        </authorList>
    </citation>
    <scope>NUCLEOTIDE SEQUENCE</scope>
    <source>
        <strain evidence="2">CHK169-11906</strain>
    </source>
</reference>
<comment type="caution">
    <text evidence="2">The sequence shown here is derived from an EMBL/GenBank/DDBJ whole genome shotgun (WGS) entry which is preliminary data.</text>
</comment>
<proteinExistence type="predicted"/>
<reference evidence="2" key="1">
    <citation type="journal article" date="2021" name="PeerJ">
        <title>Extensive microbial diversity within the chicken gut microbiome revealed by metagenomics and culture.</title>
        <authorList>
            <person name="Gilroy R."/>
            <person name="Ravi A."/>
            <person name="Getino M."/>
            <person name="Pursley I."/>
            <person name="Horton D.L."/>
            <person name="Alikhan N.F."/>
            <person name="Baker D."/>
            <person name="Gharbi K."/>
            <person name="Hall N."/>
            <person name="Watson M."/>
            <person name="Adriaenssens E.M."/>
            <person name="Foster-Nyarko E."/>
            <person name="Jarju S."/>
            <person name="Secka A."/>
            <person name="Antonio M."/>
            <person name="Oren A."/>
            <person name="Chaudhuri R.R."/>
            <person name="La Ragione R."/>
            <person name="Hildebrand F."/>
            <person name="Pallen M.J."/>
        </authorList>
    </citation>
    <scope>NUCLEOTIDE SEQUENCE</scope>
    <source>
        <strain evidence="2">CHK169-11906</strain>
    </source>
</reference>
<dbReference type="GO" id="GO:0007165">
    <property type="term" value="P:signal transduction"/>
    <property type="evidence" value="ECO:0007669"/>
    <property type="project" value="TreeGrafter"/>
</dbReference>
<dbReference type="AlphaFoldDB" id="A0A9D2L2J6"/>
<dbReference type="PANTHER" id="PTHR32060:SF30">
    <property type="entry name" value="CARBOXY-TERMINAL PROCESSING PROTEASE CTPA"/>
    <property type="match status" value="1"/>
</dbReference>
<feature type="domain" description="Tail specific protease" evidence="1">
    <location>
        <begin position="73"/>
        <end position="161"/>
    </location>
</feature>
<protein>
    <recommendedName>
        <fullName evidence="1">Tail specific protease domain-containing protein</fullName>
    </recommendedName>
</protein>
<dbReference type="GO" id="GO:0008236">
    <property type="term" value="F:serine-type peptidase activity"/>
    <property type="evidence" value="ECO:0007669"/>
    <property type="project" value="InterPro"/>
</dbReference>
<sequence length="184" mass="20649">MGPYVFEKIRDTKAVLIDLRCYPVDFSLLYYFFAHYFVSEPCCPLITSRPYWNTPGVLYTDAKPRLFDELSGNRIGDRDVYQGQVVILVDNTTLSRAEFFAMHLQAISGAITVGSQTAGADGNVVLVTMPDNMSFYFSGLKILYPDGTDTQRVGVRVDYEVKPTIEGLQTGRDEVLEYALSLVD</sequence>
<dbReference type="EMBL" id="DWYR01000009">
    <property type="protein sequence ID" value="HJA98706.1"/>
    <property type="molecule type" value="Genomic_DNA"/>
</dbReference>
<dbReference type="GO" id="GO:0006508">
    <property type="term" value="P:proteolysis"/>
    <property type="evidence" value="ECO:0007669"/>
    <property type="project" value="InterPro"/>
</dbReference>
<accession>A0A9D2L2J6</accession>
<dbReference type="SUPFAM" id="SSF52096">
    <property type="entry name" value="ClpP/crotonase"/>
    <property type="match status" value="1"/>
</dbReference>
<dbReference type="Pfam" id="PF03572">
    <property type="entry name" value="Peptidase_S41"/>
    <property type="match status" value="1"/>
</dbReference>
<dbReference type="GO" id="GO:0030288">
    <property type="term" value="C:outer membrane-bounded periplasmic space"/>
    <property type="evidence" value="ECO:0007669"/>
    <property type="project" value="TreeGrafter"/>
</dbReference>